<dbReference type="Proteomes" id="UP001457282">
    <property type="component" value="Unassembled WGS sequence"/>
</dbReference>
<keyword evidence="1" id="KW-0812">Transmembrane</keyword>
<protein>
    <submittedName>
        <fullName evidence="2">Uncharacterized protein</fullName>
    </submittedName>
</protein>
<keyword evidence="1" id="KW-1133">Transmembrane helix</keyword>
<evidence type="ECO:0000313" key="3">
    <source>
        <dbReference type="Proteomes" id="UP001457282"/>
    </source>
</evidence>
<proteinExistence type="predicted"/>
<dbReference type="EMBL" id="JBEDUW010000007">
    <property type="protein sequence ID" value="KAK9912134.1"/>
    <property type="molecule type" value="Genomic_DNA"/>
</dbReference>
<sequence>MAVLHRWDYGEGGRGATVAEAASMELHGLGTSEWSRRRLGFEVAGGIRLFWASRLKTVVVLIWQMVVRVVLGSFLFLFFCSALLLISATASASWGRAGHHVNGGGLGGRCELMVAS</sequence>
<name>A0AAW1VXC3_RUBAR</name>
<accession>A0AAW1VXC3</accession>
<evidence type="ECO:0000256" key="1">
    <source>
        <dbReference type="SAM" id="Phobius"/>
    </source>
</evidence>
<reference evidence="2 3" key="1">
    <citation type="journal article" date="2023" name="G3 (Bethesda)">
        <title>A chromosome-length genome assembly and annotation of blackberry (Rubus argutus, cv. 'Hillquist').</title>
        <authorList>
            <person name="Bruna T."/>
            <person name="Aryal R."/>
            <person name="Dudchenko O."/>
            <person name="Sargent D.J."/>
            <person name="Mead D."/>
            <person name="Buti M."/>
            <person name="Cavallini A."/>
            <person name="Hytonen T."/>
            <person name="Andres J."/>
            <person name="Pham M."/>
            <person name="Weisz D."/>
            <person name="Mascagni F."/>
            <person name="Usai G."/>
            <person name="Natali L."/>
            <person name="Bassil N."/>
            <person name="Fernandez G.E."/>
            <person name="Lomsadze A."/>
            <person name="Armour M."/>
            <person name="Olukolu B."/>
            <person name="Poorten T."/>
            <person name="Britton C."/>
            <person name="Davik J."/>
            <person name="Ashrafi H."/>
            <person name="Aiden E.L."/>
            <person name="Borodovsky M."/>
            <person name="Worthington M."/>
        </authorList>
    </citation>
    <scope>NUCLEOTIDE SEQUENCE [LARGE SCALE GENOMIC DNA]</scope>
    <source>
        <strain evidence="2">PI 553951</strain>
    </source>
</reference>
<gene>
    <name evidence="2" type="ORF">M0R45_036008</name>
</gene>
<keyword evidence="3" id="KW-1185">Reference proteome</keyword>
<feature type="transmembrane region" description="Helical" evidence="1">
    <location>
        <begin position="61"/>
        <end position="86"/>
    </location>
</feature>
<keyword evidence="1" id="KW-0472">Membrane</keyword>
<dbReference type="AlphaFoldDB" id="A0AAW1VXC3"/>
<evidence type="ECO:0000313" key="2">
    <source>
        <dbReference type="EMBL" id="KAK9912134.1"/>
    </source>
</evidence>
<comment type="caution">
    <text evidence="2">The sequence shown here is derived from an EMBL/GenBank/DDBJ whole genome shotgun (WGS) entry which is preliminary data.</text>
</comment>
<organism evidence="2 3">
    <name type="scientific">Rubus argutus</name>
    <name type="common">Southern blackberry</name>
    <dbReference type="NCBI Taxonomy" id="59490"/>
    <lineage>
        <taxon>Eukaryota</taxon>
        <taxon>Viridiplantae</taxon>
        <taxon>Streptophyta</taxon>
        <taxon>Embryophyta</taxon>
        <taxon>Tracheophyta</taxon>
        <taxon>Spermatophyta</taxon>
        <taxon>Magnoliopsida</taxon>
        <taxon>eudicotyledons</taxon>
        <taxon>Gunneridae</taxon>
        <taxon>Pentapetalae</taxon>
        <taxon>rosids</taxon>
        <taxon>fabids</taxon>
        <taxon>Rosales</taxon>
        <taxon>Rosaceae</taxon>
        <taxon>Rosoideae</taxon>
        <taxon>Rosoideae incertae sedis</taxon>
        <taxon>Rubus</taxon>
    </lineage>
</organism>